<dbReference type="RefSeq" id="WP_085487098.1">
    <property type="nucleotide sequence ID" value="NZ_FXAY01000005.1"/>
</dbReference>
<organism evidence="1 2">
    <name type="scientific">Agreia pratensis</name>
    <dbReference type="NCBI Taxonomy" id="150121"/>
    <lineage>
        <taxon>Bacteria</taxon>
        <taxon>Bacillati</taxon>
        <taxon>Actinomycetota</taxon>
        <taxon>Actinomycetes</taxon>
        <taxon>Micrococcales</taxon>
        <taxon>Microbacteriaceae</taxon>
        <taxon>Agreia</taxon>
    </lineage>
</organism>
<protein>
    <submittedName>
        <fullName evidence="1">Uncharacterized protein</fullName>
    </submittedName>
</protein>
<reference evidence="2" key="1">
    <citation type="submission" date="2017-04" db="EMBL/GenBank/DDBJ databases">
        <authorList>
            <person name="Varghese N."/>
            <person name="Submissions S."/>
        </authorList>
    </citation>
    <scope>NUCLEOTIDE SEQUENCE [LARGE SCALE GENOMIC DNA]</scope>
    <source>
        <strain evidence="2">VKM Ac-2510</strain>
    </source>
</reference>
<dbReference type="OrthoDB" id="2302572at2"/>
<dbReference type="EMBL" id="FXAY01000005">
    <property type="protein sequence ID" value="SMG43996.1"/>
    <property type="molecule type" value="Genomic_DNA"/>
</dbReference>
<evidence type="ECO:0000313" key="2">
    <source>
        <dbReference type="Proteomes" id="UP000193244"/>
    </source>
</evidence>
<proteinExistence type="predicted"/>
<evidence type="ECO:0000313" key="1">
    <source>
        <dbReference type="EMBL" id="SMG43996.1"/>
    </source>
</evidence>
<accession>A0A1X7KRP9</accession>
<name>A0A1X7KRP9_9MICO</name>
<dbReference type="AlphaFoldDB" id="A0A1X7KRP9"/>
<gene>
    <name evidence="1" type="ORF">SAMN06296010_2829</name>
</gene>
<sequence length="165" mass="17880">MADTFEQAQARVLALNSDELPFVYQAAPYGIQAVWKYADVKWAAITAAGTIDSSYELRVTLDPAESQWEFDETDTQSESRIRSTGGGGFSIGGSTSTFKGRESKKSFSFGVGSAARTTDRQGTHDGFTYGYSFTTDEIKQPLIAALEQGGWEAKKKGLFGKLFGG</sequence>
<keyword evidence="2" id="KW-1185">Reference proteome</keyword>
<dbReference type="Proteomes" id="UP000193244">
    <property type="component" value="Unassembled WGS sequence"/>
</dbReference>